<keyword evidence="4" id="KW-0378">Hydrolase</keyword>
<feature type="compositionally biased region" description="Pro residues" evidence="7">
    <location>
        <begin position="36"/>
        <end position="51"/>
    </location>
</feature>
<protein>
    <submittedName>
        <fullName evidence="8">Leishmanolysin-related zinc metalloendopeptidase</fullName>
    </submittedName>
</protein>
<organism evidence="8 9">
    <name type="scientific">Sulfitobacter porphyrae</name>
    <dbReference type="NCBI Taxonomy" id="1246864"/>
    <lineage>
        <taxon>Bacteria</taxon>
        <taxon>Pseudomonadati</taxon>
        <taxon>Pseudomonadota</taxon>
        <taxon>Alphaproteobacteria</taxon>
        <taxon>Rhodobacterales</taxon>
        <taxon>Roseobacteraceae</taxon>
        <taxon>Sulfitobacter</taxon>
    </lineage>
</organism>
<dbReference type="Proteomes" id="UP001596353">
    <property type="component" value="Unassembled WGS sequence"/>
</dbReference>
<name>A0ABW2B3F4_9RHOB</name>
<accession>A0ABW2B3F4</accession>
<keyword evidence="6" id="KW-0482">Metalloprotease</keyword>
<reference evidence="9" key="1">
    <citation type="journal article" date="2019" name="Int. J. Syst. Evol. Microbiol.">
        <title>The Global Catalogue of Microorganisms (GCM) 10K type strain sequencing project: providing services to taxonomists for standard genome sequencing and annotation.</title>
        <authorList>
            <consortium name="The Broad Institute Genomics Platform"/>
            <consortium name="The Broad Institute Genome Sequencing Center for Infectious Disease"/>
            <person name="Wu L."/>
            <person name="Ma J."/>
        </authorList>
    </citation>
    <scope>NUCLEOTIDE SEQUENCE [LARGE SCALE GENOMIC DNA]</scope>
    <source>
        <strain evidence="9">CCUG 66188</strain>
    </source>
</reference>
<keyword evidence="9" id="KW-1185">Reference proteome</keyword>
<feature type="region of interest" description="Disordered" evidence="7">
    <location>
        <begin position="1"/>
        <end position="100"/>
    </location>
</feature>
<keyword evidence="2" id="KW-0645">Protease</keyword>
<evidence type="ECO:0000256" key="3">
    <source>
        <dbReference type="ARBA" id="ARBA00022723"/>
    </source>
</evidence>
<evidence type="ECO:0000256" key="7">
    <source>
        <dbReference type="SAM" id="MobiDB-lite"/>
    </source>
</evidence>
<dbReference type="InterPro" id="IPR001577">
    <property type="entry name" value="Peptidase_M8"/>
</dbReference>
<evidence type="ECO:0000313" key="8">
    <source>
        <dbReference type="EMBL" id="MFC6759428.1"/>
    </source>
</evidence>
<evidence type="ECO:0000256" key="2">
    <source>
        <dbReference type="ARBA" id="ARBA00022670"/>
    </source>
</evidence>
<dbReference type="Gene3D" id="3.90.132.10">
    <property type="entry name" value="Leishmanolysin , domain 2"/>
    <property type="match status" value="1"/>
</dbReference>
<evidence type="ECO:0000256" key="1">
    <source>
        <dbReference type="ARBA" id="ARBA00001947"/>
    </source>
</evidence>
<gene>
    <name evidence="8" type="ORF">ACFQFQ_07845</name>
</gene>
<evidence type="ECO:0000313" key="9">
    <source>
        <dbReference type="Proteomes" id="UP001596353"/>
    </source>
</evidence>
<dbReference type="SUPFAM" id="SSF55486">
    <property type="entry name" value="Metalloproteases ('zincins'), catalytic domain"/>
    <property type="match status" value="2"/>
</dbReference>
<dbReference type="Pfam" id="PF01457">
    <property type="entry name" value="Peptidase_M8"/>
    <property type="match status" value="1"/>
</dbReference>
<comment type="caution">
    <text evidence="8">The sequence shown here is derived from an EMBL/GenBank/DDBJ whole genome shotgun (WGS) entry which is preliminary data.</text>
</comment>
<evidence type="ECO:0000256" key="6">
    <source>
        <dbReference type="ARBA" id="ARBA00023049"/>
    </source>
</evidence>
<comment type="cofactor">
    <cofactor evidence="1">
        <name>Zn(2+)</name>
        <dbReference type="ChEBI" id="CHEBI:29105"/>
    </cofactor>
</comment>
<evidence type="ECO:0000256" key="4">
    <source>
        <dbReference type="ARBA" id="ARBA00022801"/>
    </source>
</evidence>
<keyword evidence="5" id="KW-0862">Zinc</keyword>
<sequence>METPAEEGGNVTADENGDGRPDPDPDPTTPMDQDPDPAPPPLDPPVEPEVPPVTSGRPGGATPGTPQVTPPSPPPGSDNAESGRDPDAMPDPGAVPLTGYTSGGPAGTAYNVTIDFVGIWSAELQSAFIEAADYLSTIILGDLPDALVDGIAIDDITITATLDTIDGVGGILGSAGPRELRGDGSYLPATGAMTFDSADAQNQLGLGNWEAIILHEMMHAMGFGSLWSLMGLTSGSVAGGDLRFTGANATDVYQSEFPGIAANDPGAPLGVPVETDGGSGTAGSHWDEVLFNAELMTGYVDTGSFVSLMTIAALEDMGYDTVFDNPYSATDQSAPIPPDPLLDIMG</sequence>
<evidence type="ECO:0000256" key="5">
    <source>
        <dbReference type="ARBA" id="ARBA00022833"/>
    </source>
</evidence>
<dbReference type="EMBL" id="JBHSWG010000001">
    <property type="protein sequence ID" value="MFC6759428.1"/>
    <property type="molecule type" value="Genomic_DNA"/>
</dbReference>
<keyword evidence="3" id="KW-0479">Metal-binding</keyword>
<proteinExistence type="predicted"/>